<gene>
    <name evidence="2" type="ORF">SAMN02745174_02628</name>
</gene>
<feature type="transmembrane region" description="Helical" evidence="1">
    <location>
        <begin position="71"/>
        <end position="94"/>
    </location>
</feature>
<keyword evidence="1" id="KW-0472">Membrane</keyword>
<dbReference type="OrthoDB" id="9830256at2"/>
<proteinExistence type="predicted"/>
<evidence type="ECO:0000313" key="3">
    <source>
        <dbReference type="Proteomes" id="UP000191153"/>
    </source>
</evidence>
<evidence type="ECO:0000313" key="2">
    <source>
        <dbReference type="EMBL" id="SKA12638.1"/>
    </source>
</evidence>
<dbReference type="Proteomes" id="UP000191153">
    <property type="component" value="Unassembled WGS sequence"/>
</dbReference>
<name>A0A1T4RAC4_9FUSO</name>
<sequence length="157" mass="18973">MEFEELKRNQNILANKLIEIDKKTLEYLKQVRTDEKEIEEREKYIKANIDKLEQITNKFEKYQKNFKRTNFLNKVFGIMIFLFLIFLIWGSVLIHSQKNQIKKLEEIIEITNDNIVEVLLGDRKFWVDNNDKINWSLIKNIPEEIKNSKLKNQKKGK</sequence>
<reference evidence="2 3" key="1">
    <citation type="submission" date="2017-02" db="EMBL/GenBank/DDBJ databases">
        <authorList>
            <person name="Peterson S.W."/>
        </authorList>
    </citation>
    <scope>NUCLEOTIDE SEQUENCE [LARGE SCALE GENOMIC DNA]</scope>
    <source>
        <strain evidence="2 3">ATCC 700028</strain>
    </source>
</reference>
<keyword evidence="1" id="KW-1133">Transmembrane helix</keyword>
<accession>A0A1T4RAC4</accession>
<keyword evidence="1" id="KW-0812">Transmembrane</keyword>
<dbReference type="RefSeq" id="WP_078695019.1">
    <property type="nucleotide sequence ID" value="NZ_FUWX01000050.1"/>
</dbReference>
<dbReference type="STRING" id="180163.SAMN02745174_02628"/>
<protein>
    <submittedName>
        <fullName evidence="2">Uncharacterized protein</fullName>
    </submittedName>
</protein>
<organism evidence="2 3">
    <name type="scientific">Cetobacterium ceti</name>
    <dbReference type="NCBI Taxonomy" id="180163"/>
    <lineage>
        <taxon>Bacteria</taxon>
        <taxon>Fusobacteriati</taxon>
        <taxon>Fusobacteriota</taxon>
        <taxon>Fusobacteriia</taxon>
        <taxon>Fusobacteriales</taxon>
        <taxon>Fusobacteriaceae</taxon>
        <taxon>Cetobacterium</taxon>
    </lineage>
</organism>
<keyword evidence="3" id="KW-1185">Reference proteome</keyword>
<dbReference type="AlphaFoldDB" id="A0A1T4RAC4"/>
<evidence type="ECO:0000256" key="1">
    <source>
        <dbReference type="SAM" id="Phobius"/>
    </source>
</evidence>
<dbReference type="EMBL" id="FUWX01000050">
    <property type="protein sequence ID" value="SKA12638.1"/>
    <property type="molecule type" value="Genomic_DNA"/>
</dbReference>